<dbReference type="KEGG" id="hra:EI982_13530"/>
<evidence type="ECO:0000313" key="2">
    <source>
        <dbReference type="EMBL" id="QGX96686.1"/>
    </source>
</evidence>
<name>A0A6B9F859_9EURY</name>
<dbReference type="AlphaFoldDB" id="A0A6B9F859"/>
<keyword evidence="3" id="KW-1185">Reference proteome</keyword>
<dbReference type="Proteomes" id="UP000428325">
    <property type="component" value="Chromosome"/>
</dbReference>
<gene>
    <name evidence="2" type="ORF">EI982_13530</name>
</gene>
<dbReference type="OrthoDB" id="204708at2157"/>
<dbReference type="Pfam" id="PF26479">
    <property type="entry name" value="DUF8152"/>
    <property type="match status" value="1"/>
</dbReference>
<organism evidence="2 3">
    <name type="scientific">Haloplanus rallus</name>
    <dbReference type="NCBI Taxonomy" id="1816183"/>
    <lineage>
        <taxon>Archaea</taxon>
        <taxon>Methanobacteriati</taxon>
        <taxon>Methanobacteriota</taxon>
        <taxon>Stenosarchaea group</taxon>
        <taxon>Halobacteria</taxon>
        <taxon>Halobacteriales</taxon>
        <taxon>Haloferacaceae</taxon>
        <taxon>Haloplanus</taxon>
    </lineage>
</organism>
<feature type="domain" description="DUF8152" evidence="1">
    <location>
        <begin position="10"/>
        <end position="94"/>
    </location>
</feature>
<protein>
    <recommendedName>
        <fullName evidence="1">DUF8152 domain-containing protein</fullName>
    </recommendedName>
</protein>
<evidence type="ECO:0000313" key="3">
    <source>
        <dbReference type="Proteomes" id="UP000428325"/>
    </source>
</evidence>
<dbReference type="InterPro" id="IPR058465">
    <property type="entry name" value="DUF8152"/>
</dbReference>
<reference evidence="2 3" key="1">
    <citation type="submission" date="2018-12" db="EMBL/GenBank/DDBJ databases">
        <title>Complete genome sequence of Haloplanus rallus MBLA0036.</title>
        <authorList>
            <person name="Nam Y.-d."/>
            <person name="Kang J."/>
            <person name="Chung W.-H."/>
            <person name="Park Y.S."/>
        </authorList>
    </citation>
    <scope>NUCLEOTIDE SEQUENCE [LARGE SCALE GENOMIC DNA]</scope>
    <source>
        <strain evidence="2 3">MBLA0036</strain>
    </source>
</reference>
<dbReference type="EMBL" id="CP034345">
    <property type="protein sequence ID" value="QGX96686.1"/>
    <property type="molecule type" value="Genomic_DNA"/>
</dbReference>
<evidence type="ECO:0000259" key="1">
    <source>
        <dbReference type="Pfam" id="PF26479"/>
    </source>
</evidence>
<proteinExistence type="predicted"/>
<accession>A0A6B9F859</accession>
<sequence>MTRKKLESEVRQLYEHLAATRERPIEREASRWIGEAEAITDDLVGPEIADLDSSVIQNRIGHVAELLSNIEGTGDSTANEHVEAARDLATTILEPNTE</sequence>